<dbReference type="AlphaFoldDB" id="A0A5Q2N2P0"/>
<dbReference type="PIRSF" id="PIRSF000216">
    <property type="entry name" value="NADH_DH_24kDa"/>
    <property type="match status" value="1"/>
</dbReference>
<feature type="binding site" evidence="7">
    <location>
        <position position="90"/>
    </location>
    <ligand>
        <name>[2Fe-2S] cluster</name>
        <dbReference type="ChEBI" id="CHEBI:190135"/>
    </ligand>
</feature>
<dbReference type="InterPro" id="IPR042128">
    <property type="entry name" value="NuoE_dom"/>
</dbReference>
<dbReference type="Pfam" id="PF01257">
    <property type="entry name" value="2Fe-2S_thioredx"/>
    <property type="match status" value="1"/>
</dbReference>
<keyword evidence="9" id="KW-1185">Reference proteome</keyword>
<dbReference type="InterPro" id="IPR002023">
    <property type="entry name" value="NuoE-like"/>
</dbReference>
<comment type="similarity">
    <text evidence="1">Belongs to the complex I 24 kDa subunit family.</text>
</comment>
<dbReference type="InterPro" id="IPR028431">
    <property type="entry name" value="NADP_DH_HndA-like"/>
</dbReference>
<evidence type="ECO:0000256" key="5">
    <source>
        <dbReference type="ARBA" id="ARBA00023014"/>
    </source>
</evidence>
<comment type="cofactor">
    <cofactor evidence="6">
        <name>[2Fe-2S] cluster</name>
        <dbReference type="ChEBI" id="CHEBI:190135"/>
    </cofactor>
</comment>
<dbReference type="CDD" id="cd03064">
    <property type="entry name" value="TRX_Fd_NuoE"/>
    <property type="match status" value="1"/>
</dbReference>
<gene>
    <name evidence="8" type="ORF">FTV88_3012</name>
</gene>
<dbReference type="Proteomes" id="UP000366051">
    <property type="component" value="Chromosome"/>
</dbReference>
<dbReference type="RefSeq" id="WP_153726132.1">
    <property type="nucleotide sequence ID" value="NZ_CP045875.1"/>
</dbReference>
<dbReference type="Gene3D" id="1.10.10.1590">
    <property type="entry name" value="NADH-quinone oxidoreductase subunit E"/>
    <property type="match status" value="1"/>
</dbReference>
<evidence type="ECO:0000256" key="4">
    <source>
        <dbReference type="ARBA" id="ARBA00023004"/>
    </source>
</evidence>
<reference evidence="9" key="1">
    <citation type="submission" date="2019-11" db="EMBL/GenBank/DDBJ databases">
        <title>Genome sequence of Heliorestis convoluta strain HH, an alkaliphilic and minimalistic phototrophic bacterium from a soda lake in Egypt.</title>
        <authorList>
            <person name="Dewey E.D."/>
            <person name="Stokes L.M."/>
            <person name="Burchell B.M."/>
            <person name="Shaffer K.N."/>
            <person name="Huntington A.M."/>
            <person name="Baker J.M."/>
            <person name="Nadendla S."/>
            <person name="Giglio M.G."/>
            <person name="Touchman J.W."/>
            <person name="Blankenship R.E."/>
            <person name="Madigan M.T."/>
            <person name="Sattley W.M."/>
        </authorList>
    </citation>
    <scope>NUCLEOTIDE SEQUENCE [LARGE SCALE GENOMIC DNA]</scope>
    <source>
        <strain evidence="9">HH</strain>
    </source>
</reference>
<dbReference type="EMBL" id="CP045875">
    <property type="protein sequence ID" value="QGG49087.1"/>
    <property type="molecule type" value="Genomic_DNA"/>
</dbReference>
<dbReference type="SUPFAM" id="SSF52833">
    <property type="entry name" value="Thioredoxin-like"/>
    <property type="match status" value="1"/>
</dbReference>
<dbReference type="GO" id="GO:0051537">
    <property type="term" value="F:2 iron, 2 sulfur cluster binding"/>
    <property type="evidence" value="ECO:0007669"/>
    <property type="project" value="UniProtKB-KW"/>
</dbReference>
<sequence length="164" mass="18023">MNRCCNSASKNSSQQKDQALQEILQKYKGKKGALIALLQETQTLYGYLPEEVLPLIAKSQDIALVQVYGVTTFYSQFHVSPRGRHIIRICMGTACHVRGGDKIFAALQEELVIGDGETTEDGRFTLESVACIGACGLAPVITINEDTYGRLKPDQVTAILQQYP</sequence>
<feature type="binding site" evidence="7">
    <location>
        <position position="95"/>
    </location>
    <ligand>
        <name>[2Fe-2S] cluster</name>
        <dbReference type="ChEBI" id="CHEBI:190135"/>
    </ligand>
</feature>
<keyword evidence="3 7" id="KW-0479">Metal-binding</keyword>
<dbReference type="Gene3D" id="3.40.30.10">
    <property type="entry name" value="Glutaredoxin"/>
    <property type="match status" value="1"/>
</dbReference>
<accession>A0A5Q2N2P0</accession>
<dbReference type="PANTHER" id="PTHR43342:SF1">
    <property type="entry name" value="BIFURCATING [FEFE] HYDROGENASE GAMMA SUBUNIT"/>
    <property type="match status" value="1"/>
</dbReference>
<evidence type="ECO:0000313" key="9">
    <source>
        <dbReference type="Proteomes" id="UP000366051"/>
    </source>
</evidence>
<evidence type="ECO:0000256" key="3">
    <source>
        <dbReference type="ARBA" id="ARBA00022723"/>
    </source>
</evidence>
<dbReference type="FunFam" id="1.10.10.1590:FF:000001">
    <property type="entry name" value="NADH-quinone oxidoreductase subunit E"/>
    <property type="match status" value="1"/>
</dbReference>
<proteinExistence type="inferred from homology"/>
<evidence type="ECO:0000313" key="8">
    <source>
        <dbReference type="EMBL" id="QGG49087.1"/>
    </source>
</evidence>
<dbReference type="OrthoDB" id="9807941at2"/>
<protein>
    <submittedName>
        <fullName evidence="8">NADH-quinone oxidoreductase, E subunit</fullName>
    </submittedName>
</protein>
<dbReference type="GO" id="GO:0016491">
    <property type="term" value="F:oxidoreductase activity"/>
    <property type="evidence" value="ECO:0007669"/>
    <property type="project" value="InterPro"/>
</dbReference>
<keyword evidence="2 7" id="KW-0001">2Fe-2S</keyword>
<dbReference type="InterPro" id="IPR041921">
    <property type="entry name" value="NuoE_N"/>
</dbReference>
<feature type="binding site" evidence="7">
    <location>
        <position position="135"/>
    </location>
    <ligand>
        <name>[2Fe-2S] cluster</name>
        <dbReference type="ChEBI" id="CHEBI:190135"/>
    </ligand>
</feature>
<dbReference type="KEGG" id="hcv:FTV88_3012"/>
<evidence type="ECO:0000256" key="1">
    <source>
        <dbReference type="ARBA" id="ARBA00010643"/>
    </source>
</evidence>
<keyword evidence="4 7" id="KW-0408">Iron</keyword>
<feature type="binding site" evidence="7">
    <location>
        <position position="131"/>
    </location>
    <ligand>
        <name>[2Fe-2S] cluster</name>
        <dbReference type="ChEBI" id="CHEBI:190135"/>
    </ligand>
</feature>
<organism evidence="8 9">
    <name type="scientific">Heliorestis convoluta</name>
    <dbReference type="NCBI Taxonomy" id="356322"/>
    <lineage>
        <taxon>Bacteria</taxon>
        <taxon>Bacillati</taxon>
        <taxon>Bacillota</taxon>
        <taxon>Clostridia</taxon>
        <taxon>Eubacteriales</taxon>
        <taxon>Heliobacteriaceae</taxon>
        <taxon>Heliorestis</taxon>
    </lineage>
</organism>
<dbReference type="PANTHER" id="PTHR43342">
    <property type="entry name" value="NADH-QUINONE OXIDOREDUCTASE, E SUBUNIT"/>
    <property type="match status" value="1"/>
</dbReference>
<dbReference type="InterPro" id="IPR036249">
    <property type="entry name" value="Thioredoxin-like_sf"/>
</dbReference>
<dbReference type="NCBIfam" id="NF005722">
    <property type="entry name" value="PRK07539.1-2"/>
    <property type="match status" value="1"/>
</dbReference>
<name>A0A5Q2N2P0_9FIRM</name>
<evidence type="ECO:0000256" key="2">
    <source>
        <dbReference type="ARBA" id="ARBA00022714"/>
    </source>
</evidence>
<evidence type="ECO:0000256" key="7">
    <source>
        <dbReference type="PIRSR" id="PIRSR000216-1"/>
    </source>
</evidence>
<comment type="cofactor">
    <cofactor evidence="7">
        <name>[2Fe-2S] cluster</name>
        <dbReference type="ChEBI" id="CHEBI:190135"/>
    </cofactor>
    <text evidence="7">Binds 1 [2Fe-2S] cluster.</text>
</comment>
<dbReference type="FunFam" id="3.40.30.10:FF:000015">
    <property type="entry name" value="NADH-quinone oxidoreductase subunit E"/>
    <property type="match status" value="1"/>
</dbReference>
<evidence type="ECO:0000256" key="6">
    <source>
        <dbReference type="ARBA" id="ARBA00034078"/>
    </source>
</evidence>
<dbReference type="NCBIfam" id="TIGR01958">
    <property type="entry name" value="nuoE_fam"/>
    <property type="match status" value="1"/>
</dbReference>
<dbReference type="GO" id="GO:0046872">
    <property type="term" value="F:metal ion binding"/>
    <property type="evidence" value="ECO:0007669"/>
    <property type="project" value="UniProtKB-KW"/>
</dbReference>
<keyword evidence="5 7" id="KW-0411">Iron-sulfur</keyword>